<comment type="caution">
    <text evidence="2">The sequence shown here is derived from an EMBL/GenBank/DDBJ whole genome shotgun (WGS) entry which is preliminary data.</text>
</comment>
<reference evidence="2 3" key="1">
    <citation type="submission" date="2015-10" db="EMBL/GenBank/DDBJ databases">
        <title>Transcriptomic analysis of a linuron degrading triple-species bacterial consortium.</title>
        <authorList>
            <person name="Albers P."/>
        </authorList>
    </citation>
    <scope>NUCLEOTIDE SEQUENCE [LARGE SCALE GENOMIC DNA]</scope>
    <source>
        <strain evidence="2 3">WDL6</strain>
    </source>
</reference>
<dbReference type="Pfam" id="PF00174">
    <property type="entry name" value="Oxidored_molyb"/>
    <property type="match status" value="1"/>
</dbReference>
<proteinExistence type="predicted"/>
<dbReference type="PROSITE" id="PS51318">
    <property type="entry name" value="TAT"/>
    <property type="match status" value="1"/>
</dbReference>
<dbReference type="InterPro" id="IPR000572">
    <property type="entry name" value="OxRdtase_Mopterin-bd_dom"/>
</dbReference>
<evidence type="ECO:0000313" key="2">
    <source>
        <dbReference type="EMBL" id="KWT66825.1"/>
    </source>
</evidence>
<dbReference type="Proteomes" id="UP000059074">
    <property type="component" value="Unassembled WGS sequence"/>
</dbReference>
<dbReference type="RefSeq" id="WP_068462459.1">
    <property type="nucleotide sequence ID" value="NZ_LMTR01000071.1"/>
</dbReference>
<dbReference type="Gene3D" id="3.90.420.10">
    <property type="entry name" value="Oxidoreductase, molybdopterin-binding domain"/>
    <property type="match status" value="1"/>
</dbReference>
<sequence>MIERKHTLSRRSFIIRGAAAGGAALLGGCDQLSQSPSFRDMLDRAEGLTEWAQSLVLSQRSMAREYAESDISVYFKPNGSTRVADPEYIRASQNGFVDWKLRISGLVERPGEFSLDELRRLPSRTQITRHDCVEGWSAIGKWKGAQLGPILQSVGLKPDARFIVFHCADKLSFFSNYYESIDLIDAFHAQTILAYEMNGAALPVPHGAPLRLRVERQLGYKHAKYIQHIEVVASYSDIGDGRGSYWADRGYEWYAGI</sequence>
<evidence type="ECO:0000313" key="3">
    <source>
        <dbReference type="Proteomes" id="UP000059074"/>
    </source>
</evidence>
<dbReference type="InterPro" id="IPR036374">
    <property type="entry name" value="OxRdtase_Mopterin-bd_sf"/>
</dbReference>
<name>A0A125NUJ5_HYPSL</name>
<dbReference type="STRING" id="121290.APY04_2232"/>
<dbReference type="PANTHER" id="PTHR43032:SF2">
    <property type="entry name" value="BLL0505 PROTEIN"/>
    <property type="match status" value="1"/>
</dbReference>
<dbReference type="PATRIC" id="fig|121290.4.peg.2431"/>
<accession>A0A125NUJ5</accession>
<dbReference type="NCBIfam" id="TIGR01409">
    <property type="entry name" value="TAT_signal_seq"/>
    <property type="match status" value="1"/>
</dbReference>
<dbReference type="PROSITE" id="PS51257">
    <property type="entry name" value="PROKAR_LIPOPROTEIN"/>
    <property type="match status" value="1"/>
</dbReference>
<organism evidence="2 3">
    <name type="scientific">Hyphomicrobium sulfonivorans</name>
    <dbReference type="NCBI Taxonomy" id="121290"/>
    <lineage>
        <taxon>Bacteria</taxon>
        <taxon>Pseudomonadati</taxon>
        <taxon>Pseudomonadota</taxon>
        <taxon>Alphaproteobacteria</taxon>
        <taxon>Hyphomicrobiales</taxon>
        <taxon>Hyphomicrobiaceae</taxon>
        <taxon>Hyphomicrobium</taxon>
    </lineage>
</organism>
<dbReference type="OrthoDB" id="9795587at2"/>
<dbReference type="InterPro" id="IPR019546">
    <property type="entry name" value="TAT_signal_bac_arc"/>
</dbReference>
<evidence type="ECO:0000259" key="1">
    <source>
        <dbReference type="Pfam" id="PF00174"/>
    </source>
</evidence>
<dbReference type="AlphaFoldDB" id="A0A125NUJ5"/>
<keyword evidence="3" id="KW-1185">Reference proteome</keyword>
<gene>
    <name evidence="2" type="ORF">APY04_2232</name>
</gene>
<dbReference type="SUPFAM" id="SSF56524">
    <property type="entry name" value="Oxidoreductase molybdopterin-binding domain"/>
    <property type="match status" value="1"/>
</dbReference>
<dbReference type="PANTHER" id="PTHR43032">
    <property type="entry name" value="PROTEIN-METHIONINE-SULFOXIDE REDUCTASE"/>
    <property type="match status" value="1"/>
</dbReference>
<dbReference type="InterPro" id="IPR006311">
    <property type="entry name" value="TAT_signal"/>
</dbReference>
<feature type="domain" description="Oxidoreductase molybdopterin-binding" evidence="1">
    <location>
        <begin position="98"/>
        <end position="235"/>
    </location>
</feature>
<dbReference type="EMBL" id="LMTR01000071">
    <property type="protein sequence ID" value="KWT66825.1"/>
    <property type="molecule type" value="Genomic_DNA"/>
</dbReference>
<protein>
    <submittedName>
        <fullName evidence="2">Sulfite oxidase</fullName>
    </submittedName>
</protein>